<sequence length="140" mass="15793">LTFVAGATVMSSMPPMTLPEVAFCGRSNVGKSSIINALTLSTTARSSDKPGMTQQFNFYVLPRRLMMVDMPGYGFAFANEQKMAGWKVLIDQYIQTRKMKRVFLIIDGRHGVKQNDKDFMQRLDDARVSFQIILTKCDLV</sequence>
<name>L1IU24_GUITC</name>
<evidence type="ECO:0000256" key="2">
    <source>
        <dbReference type="ARBA" id="ARBA00004229"/>
    </source>
</evidence>
<reference evidence="10" key="3">
    <citation type="submission" date="2015-06" db="UniProtKB">
        <authorList>
            <consortium name="EnsemblProtists"/>
        </authorList>
    </citation>
    <scope>IDENTIFICATION</scope>
</reference>
<organism evidence="9">
    <name type="scientific">Guillardia theta (strain CCMP2712)</name>
    <name type="common">Cryptophyte</name>
    <dbReference type="NCBI Taxonomy" id="905079"/>
    <lineage>
        <taxon>Eukaryota</taxon>
        <taxon>Cryptophyceae</taxon>
        <taxon>Pyrenomonadales</taxon>
        <taxon>Geminigeraceae</taxon>
        <taxon>Guillardia</taxon>
    </lineage>
</organism>
<evidence type="ECO:0000256" key="4">
    <source>
        <dbReference type="ARBA" id="ARBA00022723"/>
    </source>
</evidence>
<dbReference type="GO" id="GO:0009507">
    <property type="term" value="C:chloroplast"/>
    <property type="evidence" value="ECO:0007669"/>
    <property type="project" value="UniProtKB-SubCell"/>
</dbReference>
<dbReference type="InterPro" id="IPR030393">
    <property type="entry name" value="G_ENGB_dom"/>
</dbReference>
<keyword evidence="11" id="KW-1185">Reference proteome</keyword>
<dbReference type="GeneID" id="17296072"/>
<gene>
    <name evidence="9" type="ORF">GUITHDRAFT_50932</name>
</gene>
<comment type="subcellular location">
    <subcellularLocation>
        <location evidence="2">Plastid</location>
        <location evidence="2">Chloroplast</location>
    </subcellularLocation>
</comment>
<dbReference type="PANTHER" id="PTHR47560">
    <property type="entry name" value="EXPRESSED PROTEIN"/>
    <property type="match status" value="1"/>
</dbReference>
<evidence type="ECO:0000259" key="8">
    <source>
        <dbReference type="PROSITE" id="PS51706"/>
    </source>
</evidence>
<dbReference type="KEGG" id="gtt:GUITHDRAFT_50932"/>
<dbReference type="PROSITE" id="PS51706">
    <property type="entry name" value="G_ENGB"/>
    <property type="match status" value="1"/>
</dbReference>
<dbReference type="GO" id="GO:0005525">
    <property type="term" value="F:GTP binding"/>
    <property type="evidence" value="ECO:0007669"/>
    <property type="project" value="UniProtKB-KW"/>
</dbReference>
<dbReference type="EnsemblProtists" id="EKX39384">
    <property type="protein sequence ID" value="EKX39384"/>
    <property type="gene ID" value="GUITHDRAFT_50932"/>
</dbReference>
<keyword evidence="5" id="KW-0547">Nucleotide-binding</keyword>
<dbReference type="Pfam" id="PF01926">
    <property type="entry name" value="MMR_HSR1"/>
    <property type="match status" value="1"/>
</dbReference>
<dbReference type="NCBIfam" id="TIGR03598">
    <property type="entry name" value="GTPase_YsxC"/>
    <property type="match status" value="1"/>
</dbReference>
<dbReference type="OMA" id="ISWFLKV"/>
<dbReference type="STRING" id="905079.L1IU24"/>
<dbReference type="RefSeq" id="XP_005826364.1">
    <property type="nucleotide sequence ID" value="XM_005826307.1"/>
</dbReference>
<dbReference type="InterPro" id="IPR027417">
    <property type="entry name" value="P-loop_NTPase"/>
</dbReference>
<feature type="non-terminal residue" evidence="9">
    <location>
        <position position="1"/>
    </location>
</feature>
<dbReference type="GO" id="GO:0046872">
    <property type="term" value="F:metal ion binding"/>
    <property type="evidence" value="ECO:0007669"/>
    <property type="project" value="UniProtKB-KW"/>
</dbReference>
<evidence type="ECO:0000256" key="3">
    <source>
        <dbReference type="ARBA" id="ARBA00009638"/>
    </source>
</evidence>
<evidence type="ECO:0000256" key="6">
    <source>
        <dbReference type="ARBA" id="ARBA00022842"/>
    </source>
</evidence>
<dbReference type="SUPFAM" id="SSF52540">
    <property type="entry name" value="P-loop containing nucleoside triphosphate hydrolases"/>
    <property type="match status" value="1"/>
</dbReference>
<evidence type="ECO:0000313" key="11">
    <source>
        <dbReference type="Proteomes" id="UP000011087"/>
    </source>
</evidence>
<evidence type="ECO:0000313" key="9">
    <source>
        <dbReference type="EMBL" id="EKX39384.1"/>
    </source>
</evidence>
<feature type="domain" description="EngB-type G" evidence="8">
    <location>
        <begin position="17"/>
        <end position="140"/>
    </location>
</feature>
<keyword evidence="4" id="KW-0479">Metal-binding</keyword>
<protein>
    <recommendedName>
        <fullName evidence="8">EngB-type G domain-containing protein</fullName>
    </recommendedName>
</protein>
<proteinExistence type="inferred from homology"/>
<evidence type="ECO:0000313" key="10">
    <source>
        <dbReference type="EnsemblProtists" id="EKX39384"/>
    </source>
</evidence>
<dbReference type="eggNOG" id="KOG2486">
    <property type="taxonomic scope" value="Eukaryota"/>
</dbReference>
<dbReference type="OrthoDB" id="391988at2759"/>
<dbReference type="EMBL" id="JH993040">
    <property type="protein sequence ID" value="EKX39384.1"/>
    <property type="molecule type" value="Genomic_DNA"/>
</dbReference>
<dbReference type="AlphaFoldDB" id="L1IU24"/>
<dbReference type="Proteomes" id="UP000011087">
    <property type="component" value="Unassembled WGS sequence"/>
</dbReference>
<dbReference type="InterPro" id="IPR019987">
    <property type="entry name" value="GTP-bd_ribosome_bio_YsxC"/>
</dbReference>
<evidence type="ECO:0000256" key="5">
    <source>
        <dbReference type="ARBA" id="ARBA00022741"/>
    </source>
</evidence>
<dbReference type="InterPro" id="IPR006073">
    <property type="entry name" value="GTP-bd"/>
</dbReference>
<evidence type="ECO:0000256" key="1">
    <source>
        <dbReference type="ARBA" id="ARBA00001946"/>
    </source>
</evidence>
<dbReference type="Gene3D" id="3.40.50.300">
    <property type="entry name" value="P-loop containing nucleotide triphosphate hydrolases"/>
    <property type="match status" value="1"/>
</dbReference>
<dbReference type="PANTHER" id="PTHR47560:SF1">
    <property type="entry name" value="EXPRESSED PROTEIN"/>
    <property type="match status" value="1"/>
</dbReference>
<accession>L1IU24</accession>
<reference evidence="9 11" key="1">
    <citation type="journal article" date="2012" name="Nature">
        <title>Algal genomes reveal evolutionary mosaicism and the fate of nucleomorphs.</title>
        <authorList>
            <consortium name="DOE Joint Genome Institute"/>
            <person name="Curtis B.A."/>
            <person name="Tanifuji G."/>
            <person name="Burki F."/>
            <person name="Gruber A."/>
            <person name="Irimia M."/>
            <person name="Maruyama S."/>
            <person name="Arias M.C."/>
            <person name="Ball S.G."/>
            <person name="Gile G.H."/>
            <person name="Hirakawa Y."/>
            <person name="Hopkins J.F."/>
            <person name="Kuo A."/>
            <person name="Rensing S.A."/>
            <person name="Schmutz J."/>
            <person name="Symeonidi A."/>
            <person name="Elias M."/>
            <person name="Eveleigh R.J."/>
            <person name="Herman E.K."/>
            <person name="Klute M.J."/>
            <person name="Nakayama T."/>
            <person name="Obornik M."/>
            <person name="Reyes-Prieto A."/>
            <person name="Armbrust E.V."/>
            <person name="Aves S.J."/>
            <person name="Beiko R.G."/>
            <person name="Coutinho P."/>
            <person name="Dacks J.B."/>
            <person name="Durnford D.G."/>
            <person name="Fast N.M."/>
            <person name="Green B.R."/>
            <person name="Grisdale C.J."/>
            <person name="Hempel F."/>
            <person name="Henrissat B."/>
            <person name="Hoppner M.P."/>
            <person name="Ishida K."/>
            <person name="Kim E."/>
            <person name="Koreny L."/>
            <person name="Kroth P.G."/>
            <person name="Liu Y."/>
            <person name="Malik S.B."/>
            <person name="Maier U.G."/>
            <person name="McRose D."/>
            <person name="Mock T."/>
            <person name="Neilson J.A."/>
            <person name="Onodera N.T."/>
            <person name="Poole A.M."/>
            <person name="Pritham E.J."/>
            <person name="Richards T.A."/>
            <person name="Rocap G."/>
            <person name="Roy S.W."/>
            <person name="Sarai C."/>
            <person name="Schaack S."/>
            <person name="Shirato S."/>
            <person name="Slamovits C.H."/>
            <person name="Spencer D.F."/>
            <person name="Suzuki S."/>
            <person name="Worden A.Z."/>
            <person name="Zauner S."/>
            <person name="Barry K."/>
            <person name="Bell C."/>
            <person name="Bharti A.K."/>
            <person name="Crow J.A."/>
            <person name="Grimwood J."/>
            <person name="Kramer R."/>
            <person name="Lindquist E."/>
            <person name="Lucas S."/>
            <person name="Salamov A."/>
            <person name="McFadden G.I."/>
            <person name="Lane C.E."/>
            <person name="Keeling P.J."/>
            <person name="Gray M.W."/>
            <person name="Grigoriev I.V."/>
            <person name="Archibald J.M."/>
        </authorList>
    </citation>
    <scope>NUCLEOTIDE SEQUENCE</scope>
    <source>
        <strain evidence="9 11">CCMP2712</strain>
    </source>
</reference>
<comment type="cofactor">
    <cofactor evidence="1">
        <name>Mg(2+)</name>
        <dbReference type="ChEBI" id="CHEBI:18420"/>
    </cofactor>
</comment>
<dbReference type="CDD" id="cd01876">
    <property type="entry name" value="YihA_EngB"/>
    <property type="match status" value="1"/>
</dbReference>
<reference evidence="11" key="2">
    <citation type="submission" date="2012-11" db="EMBL/GenBank/DDBJ databases">
        <authorList>
            <person name="Kuo A."/>
            <person name="Curtis B.A."/>
            <person name="Tanifuji G."/>
            <person name="Burki F."/>
            <person name="Gruber A."/>
            <person name="Irimia M."/>
            <person name="Maruyama S."/>
            <person name="Arias M.C."/>
            <person name="Ball S.G."/>
            <person name="Gile G.H."/>
            <person name="Hirakawa Y."/>
            <person name="Hopkins J.F."/>
            <person name="Rensing S.A."/>
            <person name="Schmutz J."/>
            <person name="Symeonidi A."/>
            <person name="Elias M."/>
            <person name="Eveleigh R.J."/>
            <person name="Herman E.K."/>
            <person name="Klute M.J."/>
            <person name="Nakayama T."/>
            <person name="Obornik M."/>
            <person name="Reyes-Prieto A."/>
            <person name="Armbrust E.V."/>
            <person name="Aves S.J."/>
            <person name="Beiko R.G."/>
            <person name="Coutinho P."/>
            <person name="Dacks J.B."/>
            <person name="Durnford D.G."/>
            <person name="Fast N.M."/>
            <person name="Green B.R."/>
            <person name="Grisdale C."/>
            <person name="Hempe F."/>
            <person name="Henrissat B."/>
            <person name="Hoppner M.P."/>
            <person name="Ishida K.-I."/>
            <person name="Kim E."/>
            <person name="Koreny L."/>
            <person name="Kroth P.G."/>
            <person name="Liu Y."/>
            <person name="Malik S.-B."/>
            <person name="Maier U.G."/>
            <person name="McRose D."/>
            <person name="Mock T."/>
            <person name="Neilson J.A."/>
            <person name="Onodera N.T."/>
            <person name="Poole A.M."/>
            <person name="Pritham E.J."/>
            <person name="Richards T.A."/>
            <person name="Rocap G."/>
            <person name="Roy S.W."/>
            <person name="Sarai C."/>
            <person name="Schaack S."/>
            <person name="Shirato S."/>
            <person name="Slamovits C.H."/>
            <person name="Spencer D.F."/>
            <person name="Suzuki S."/>
            <person name="Worden A.Z."/>
            <person name="Zauner S."/>
            <person name="Barry K."/>
            <person name="Bell C."/>
            <person name="Bharti A.K."/>
            <person name="Crow J.A."/>
            <person name="Grimwood J."/>
            <person name="Kramer R."/>
            <person name="Lindquist E."/>
            <person name="Lucas S."/>
            <person name="Salamov A."/>
            <person name="McFadden G.I."/>
            <person name="Lane C.E."/>
            <person name="Keeling P.J."/>
            <person name="Gray M.W."/>
            <person name="Grigoriev I.V."/>
            <person name="Archibald J.M."/>
        </authorList>
    </citation>
    <scope>NUCLEOTIDE SEQUENCE</scope>
    <source>
        <strain evidence="11">CCMP2712</strain>
    </source>
</reference>
<keyword evidence="6" id="KW-0460">Magnesium</keyword>
<comment type="similarity">
    <text evidence="3">Belongs to the TRAFAC class TrmE-Era-EngA-EngB-Septin-like GTPase superfamily. EngB GTPase family.</text>
</comment>
<feature type="non-terminal residue" evidence="9">
    <location>
        <position position="140"/>
    </location>
</feature>
<dbReference type="PaxDb" id="55529-EKX39384"/>
<dbReference type="HOGENOM" id="CLU_033732_3_2_1"/>
<evidence type="ECO:0000256" key="7">
    <source>
        <dbReference type="ARBA" id="ARBA00023134"/>
    </source>
</evidence>
<keyword evidence="7" id="KW-0342">GTP-binding</keyword>